<dbReference type="EMBL" id="KU998253">
    <property type="protein sequence ID" value="ANA87380.1"/>
    <property type="molecule type" value="Genomic_DNA"/>
</dbReference>
<proteinExistence type="predicted"/>
<evidence type="ECO:0000313" key="2">
    <source>
        <dbReference type="Proteomes" id="UP000204112"/>
    </source>
</evidence>
<dbReference type="Proteomes" id="UP000204112">
    <property type="component" value="Segment"/>
</dbReference>
<sequence length="114" mass="13313">MAISDYANVVKFPSEEKLALYPEIDFAYEFTPPNDHQVSNTDLVIMKVSDPLSLQVLYSWTATNDVDNNKHRFRVPYSDIIYLPHGARYRIYLQYGLPDTKIFHQMGPMIWIGR</sequence>
<gene>
    <name evidence="1" type="primary">33</name>
    <name evidence="1" type="ORF">PBI_ORCHID_33</name>
</gene>
<dbReference type="GeneID" id="28800376"/>
<name>A0A160DGX2_9CAUD</name>
<evidence type="ECO:0000313" key="1">
    <source>
        <dbReference type="EMBL" id="ANA87380.1"/>
    </source>
</evidence>
<reference evidence="2" key="1">
    <citation type="submission" date="2016-03" db="EMBL/GenBank/DDBJ databases">
        <authorList>
            <person name="Ploux O."/>
        </authorList>
    </citation>
    <scope>NUCLEOTIDE SEQUENCE [LARGE SCALE GENOMIC DNA]</scope>
</reference>
<keyword evidence="2" id="KW-1185">Reference proteome</keyword>
<dbReference type="RefSeq" id="YP_009274260.1">
    <property type="nucleotide sequence ID" value="NC_030915.1"/>
</dbReference>
<protein>
    <submittedName>
        <fullName evidence="1">Uncharacterized protein</fullName>
    </submittedName>
</protein>
<accession>A0A160DGX2</accession>
<organism evidence="1 2">
    <name type="scientific">Gordonia phage Orchid</name>
    <dbReference type="NCBI Taxonomy" id="1838075"/>
    <lineage>
        <taxon>Viruses</taxon>
        <taxon>Duplodnaviria</taxon>
        <taxon>Heunggongvirae</taxon>
        <taxon>Uroviricota</taxon>
        <taxon>Caudoviricetes</taxon>
        <taxon>Orchidvirus</taxon>
        <taxon>Orchidvirus orchid</taxon>
    </lineage>
</organism>
<dbReference type="KEGG" id="vg:28800376"/>